<sequence length="624" mass="68729">MSRLAPRPPQHPAHRRTRSDSQTADKRLELVARLEGCIHEILEATKAYKSPQQQSAHQNANQMFQQRVMASQGRIGNNMSEQDWLGTMMQCLNESMRTQQSSFVRNTTLDVALRTFASGVFEALGLAYFHEPFDKYTAASKPSAPNNNAALRHPSHHSGILSPPRDIGPCQNLVNRQTPHNIPPPPSHHTPFPSAHHQLVQRPAHNARPATTAILQHPTHGMPVVQRPPPPPPQSGRPPKRSSPIEIANPSARKRAYTSEALRQAAGQMGPPSSPAQANPRLCIDFWDVQHERDARQRQAILGYGGKWYVFQCHQHEQVLLFKTAEGARHHMTTRHALPNQRIDFLDIIQELGVEVMNCDVARAEQNNLDAVNMWNRSSSSPTTQQDAGVRSDSPVSTQSAIQAPVLMSKQQKPASQMSHTVHSEPAQLPRARRDSSGIICLSDDEDENTASDGTPNGSAQLLDAATRAVDSLKASQNLSSPVSRSESERITLENGEGSIEKQEAAELPEKEPAPNDVPETSTARSTETPDIAGQIPDLTPDSPDSSGLSEPPSVEDLDCFRSQPVQEDCRKLVDERDKRCWLSLVKPRAAKEEAALDAEIVTKEEERTPVVLESGSGKRTKCS</sequence>
<dbReference type="STRING" id="43265.A0A545VH88"/>
<feature type="region of interest" description="Disordered" evidence="1">
    <location>
        <begin position="220"/>
        <end position="256"/>
    </location>
</feature>
<feature type="region of interest" description="Disordered" evidence="1">
    <location>
        <begin position="1"/>
        <end position="25"/>
    </location>
</feature>
<feature type="region of interest" description="Disordered" evidence="1">
    <location>
        <begin position="473"/>
        <end position="562"/>
    </location>
</feature>
<dbReference type="Proteomes" id="UP000315783">
    <property type="component" value="Unassembled WGS sequence"/>
</dbReference>
<feature type="compositionally biased region" description="Basic and acidic residues" evidence="1">
    <location>
        <begin position="499"/>
        <end position="514"/>
    </location>
</feature>
<evidence type="ECO:0000313" key="3">
    <source>
        <dbReference type="Proteomes" id="UP000315783"/>
    </source>
</evidence>
<dbReference type="EMBL" id="SPUK01000001">
    <property type="protein sequence ID" value="TQW01083.1"/>
    <property type="molecule type" value="Genomic_DNA"/>
</dbReference>
<feature type="compositionally biased region" description="Pro residues" evidence="1">
    <location>
        <begin position="1"/>
        <end position="11"/>
    </location>
</feature>
<feature type="compositionally biased region" description="Polar residues" evidence="1">
    <location>
        <begin position="373"/>
        <end position="387"/>
    </location>
</feature>
<gene>
    <name evidence="2" type="ORF">IF1G_01014</name>
</gene>
<accession>A0A545VH88</accession>
<name>A0A545VH88_9HYPO</name>
<proteinExistence type="predicted"/>
<comment type="caution">
    <text evidence="2">The sequence shown here is derived from an EMBL/GenBank/DDBJ whole genome shotgun (WGS) entry which is preliminary data.</text>
</comment>
<evidence type="ECO:0000313" key="2">
    <source>
        <dbReference type="EMBL" id="TQW01083.1"/>
    </source>
</evidence>
<keyword evidence="3" id="KW-1185">Reference proteome</keyword>
<feature type="region of interest" description="Disordered" evidence="1">
    <location>
        <begin position="140"/>
        <end position="205"/>
    </location>
</feature>
<evidence type="ECO:0000256" key="1">
    <source>
        <dbReference type="SAM" id="MobiDB-lite"/>
    </source>
</evidence>
<dbReference type="OrthoDB" id="4835412at2759"/>
<dbReference type="AlphaFoldDB" id="A0A545VH88"/>
<feature type="region of interest" description="Disordered" evidence="1">
    <location>
        <begin position="373"/>
        <end position="435"/>
    </location>
</feature>
<feature type="compositionally biased region" description="Low complexity" evidence="1">
    <location>
        <begin position="140"/>
        <end position="150"/>
    </location>
</feature>
<feature type="compositionally biased region" description="Polar residues" evidence="1">
    <location>
        <begin position="474"/>
        <end position="485"/>
    </location>
</feature>
<protein>
    <submittedName>
        <fullName evidence="2">Uncharacterized protein</fullName>
    </submittedName>
</protein>
<feature type="compositionally biased region" description="Polar residues" evidence="1">
    <location>
        <begin position="409"/>
        <end position="421"/>
    </location>
</feature>
<organism evidence="2 3">
    <name type="scientific">Cordyceps javanica</name>
    <dbReference type="NCBI Taxonomy" id="43265"/>
    <lineage>
        <taxon>Eukaryota</taxon>
        <taxon>Fungi</taxon>
        <taxon>Dikarya</taxon>
        <taxon>Ascomycota</taxon>
        <taxon>Pezizomycotina</taxon>
        <taxon>Sordariomycetes</taxon>
        <taxon>Hypocreomycetidae</taxon>
        <taxon>Hypocreales</taxon>
        <taxon>Cordycipitaceae</taxon>
        <taxon>Cordyceps</taxon>
    </lineage>
</organism>
<feature type="compositionally biased region" description="Polar residues" evidence="1">
    <location>
        <begin position="519"/>
        <end position="529"/>
    </location>
</feature>
<feature type="compositionally biased region" description="Pro residues" evidence="1">
    <location>
        <begin position="226"/>
        <end position="236"/>
    </location>
</feature>
<reference evidence="2 3" key="1">
    <citation type="journal article" date="2019" name="Appl. Microbiol. Biotechnol.">
        <title>Genome sequence of Isaria javanica and comparative genome analysis insights into family S53 peptidase evolution in fungal entomopathogens.</title>
        <authorList>
            <person name="Lin R."/>
            <person name="Zhang X."/>
            <person name="Xin B."/>
            <person name="Zou M."/>
            <person name="Gao Y."/>
            <person name="Qin F."/>
            <person name="Hu Q."/>
            <person name="Xie B."/>
            <person name="Cheng X."/>
        </authorList>
    </citation>
    <scope>NUCLEOTIDE SEQUENCE [LARGE SCALE GENOMIC DNA]</scope>
    <source>
        <strain evidence="2 3">IJ1G</strain>
    </source>
</reference>